<dbReference type="Pfam" id="PF04860">
    <property type="entry name" value="Phage_portal"/>
    <property type="match status" value="1"/>
</dbReference>
<name>A0AAE4JU66_CLOSG</name>
<proteinExistence type="predicted"/>
<comment type="caution">
    <text evidence="1">The sequence shown here is derived from an EMBL/GenBank/DDBJ whole genome shotgun (WGS) entry which is preliminary data.</text>
</comment>
<accession>A0AAE4JU66</accession>
<dbReference type="AlphaFoldDB" id="A0AAE4JU66"/>
<dbReference type="Proteomes" id="UP001182303">
    <property type="component" value="Unassembled WGS sequence"/>
</dbReference>
<sequence>MAFKNIFKFFKEVKVQREYAKMLNDSTPIFSQFGEDIYSSDIVQNCIRCIVSEISKLQPKHIRIYDGKQNIINSSINRLLKYGPNEVMTTTDFLEKITYLREINKNCFIYPKYKKIDLGNGTYKREYIALYPLNPTLVEFLEDMSNRIFVRFTFKGGSDVTLPYDEVIHWRKDFGANDLMGGDVNGQPNNEALLKLLKTNDTIIQGIDKGIKSSLSIRGLLKINTMLSEDKQTKEREEFEKKILDASSGILPVDLKSEYIPLNVNPKFIDKETMEFIDKKILNNYGVSLSVLNGDFTEEQYQAFYEKTLEPMIISLGRAFSKVLFTTRELDFGNEIIFYSQGLMFTNMKNKIAAVDVLSSRGTLTDNQILEIFGFPPFEGGDVRHMSLNYINRDIADAYQMSKSKVVKEVKNE</sequence>
<reference evidence="1" key="1">
    <citation type="submission" date="2023-04" db="EMBL/GenBank/DDBJ databases">
        <title>Assessment of the microbiological origin of a defect in Grana Padano cheese.</title>
        <authorList>
            <person name="Zago M."/>
            <person name="Rossetti L."/>
            <person name="Bonvini B."/>
            <person name="Carminati D."/>
            <person name="Giraffa G."/>
        </authorList>
    </citation>
    <scope>NUCLEOTIDE SEQUENCE</scope>
    <source>
        <strain evidence="1">4990</strain>
    </source>
</reference>
<protein>
    <submittedName>
        <fullName evidence="1">Phage portal protein</fullName>
    </submittedName>
</protein>
<gene>
    <name evidence="1" type="ORF">P9J83_17710</name>
</gene>
<dbReference type="EMBL" id="JARUIS010000042">
    <property type="protein sequence ID" value="MDS1005305.1"/>
    <property type="molecule type" value="Genomic_DNA"/>
</dbReference>
<dbReference type="InterPro" id="IPR006944">
    <property type="entry name" value="Phage/GTA_portal"/>
</dbReference>
<evidence type="ECO:0000313" key="1">
    <source>
        <dbReference type="EMBL" id="MDS1005305.1"/>
    </source>
</evidence>
<evidence type="ECO:0000313" key="2">
    <source>
        <dbReference type="Proteomes" id="UP001182303"/>
    </source>
</evidence>
<organism evidence="1 2">
    <name type="scientific">Clostridium sporogenes</name>
    <dbReference type="NCBI Taxonomy" id="1509"/>
    <lineage>
        <taxon>Bacteria</taxon>
        <taxon>Bacillati</taxon>
        <taxon>Bacillota</taxon>
        <taxon>Clostridia</taxon>
        <taxon>Eubacteriales</taxon>
        <taxon>Clostridiaceae</taxon>
        <taxon>Clostridium</taxon>
    </lineage>
</organism>
<dbReference type="RefSeq" id="WP_310944597.1">
    <property type="nucleotide sequence ID" value="NZ_JARUIS010000042.1"/>
</dbReference>